<gene>
    <name evidence="3" type="ORF">PACILC2_19420</name>
</gene>
<comment type="caution">
    <text evidence="3">The sequence shown here is derived from an EMBL/GenBank/DDBJ whole genome shotgun (WGS) entry which is preliminary data.</text>
</comment>
<feature type="domain" description="HTH cro/C1-type" evidence="2">
    <location>
        <begin position="22"/>
        <end position="46"/>
    </location>
</feature>
<evidence type="ECO:0000313" key="3">
    <source>
        <dbReference type="EMBL" id="GIQ63374.1"/>
    </source>
</evidence>
<sequence>MDPRADRNTARNIQSRIVPLRKNRREPDTETLAKFADLYGVTIDYLVGRTNNPNSVLHEDVKEFVDQLELSDDELLNKFTLTVDGRQLTRDEARRFIAFIRAERMMN</sequence>
<evidence type="ECO:0000259" key="2">
    <source>
        <dbReference type="PROSITE" id="PS50943"/>
    </source>
</evidence>
<dbReference type="PROSITE" id="PS50943">
    <property type="entry name" value="HTH_CROC1"/>
    <property type="match status" value="1"/>
</dbReference>
<evidence type="ECO:0000256" key="1">
    <source>
        <dbReference type="SAM" id="MobiDB-lite"/>
    </source>
</evidence>
<dbReference type="Gene3D" id="1.10.260.40">
    <property type="entry name" value="lambda repressor-like DNA-binding domains"/>
    <property type="match status" value="1"/>
</dbReference>
<dbReference type="InterPro" id="IPR010982">
    <property type="entry name" value="Lambda_DNA-bd_dom_sf"/>
</dbReference>
<reference evidence="3 4" key="1">
    <citation type="submission" date="2021-04" db="EMBL/GenBank/DDBJ databases">
        <title>Draft genome sequence of Paenibacillus cisolokensis, LC2-13A.</title>
        <authorList>
            <person name="Uke A."/>
            <person name="Chhe C."/>
            <person name="Baramee S."/>
            <person name="Kosugi A."/>
        </authorList>
    </citation>
    <scope>NUCLEOTIDE SEQUENCE [LARGE SCALE GENOMIC DNA]</scope>
    <source>
        <strain evidence="3 4">LC2-13A</strain>
    </source>
</reference>
<evidence type="ECO:0000313" key="4">
    <source>
        <dbReference type="Proteomes" id="UP000680304"/>
    </source>
</evidence>
<feature type="region of interest" description="Disordered" evidence="1">
    <location>
        <begin position="1"/>
        <end position="25"/>
    </location>
</feature>
<dbReference type="SUPFAM" id="SSF47413">
    <property type="entry name" value="lambda repressor-like DNA-binding domains"/>
    <property type="match status" value="1"/>
</dbReference>
<dbReference type="Proteomes" id="UP000680304">
    <property type="component" value="Unassembled WGS sequence"/>
</dbReference>
<dbReference type="EMBL" id="BOVJ01000061">
    <property type="protein sequence ID" value="GIQ63374.1"/>
    <property type="molecule type" value="Genomic_DNA"/>
</dbReference>
<protein>
    <recommendedName>
        <fullName evidence="2">HTH cro/C1-type domain-containing protein</fullName>
    </recommendedName>
</protein>
<organism evidence="3 4">
    <name type="scientific">Paenibacillus cisolokensis</name>
    <dbReference type="NCBI Taxonomy" id="1658519"/>
    <lineage>
        <taxon>Bacteria</taxon>
        <taxon>Bacillati</taxon>
        <taxon>Bacillota</taxon>
        <taxon>Bacilli</taxon>
        <taxon>Bacillales</taxon>
        <taxon>Paenibacillaceae</taxon>
        <taxon>Paenibacillus</taxon>
    </lineage>
</organism>
<accession>A0ABQ4N5D9</accession>
<keyword evidence="4" id="KW-1185">Reference proteome</keyword>
<dbReference type="InterPro" id="IPR001387">
    <property type="entry name" value="Cro/C1-type_HTH"/>
</dbReference>
<name>A0ABQ4N5D9_9BACL</name>
<proteinExistence type="predicted"/>